<reference evidence="1" key="1">
    <citation type="submission" date="2016-11" db="EMBL/GenBank/DDBJ databases">
        <title>The genome sequence of Colletotrichum cuscutae.</title>
        <authorList>
            <person name="Baroncelli R."/>
        </authorList>
    </citation>
    <scope>NUCLEOTIDE SEQUENCE</scope>
    <source>
        <strain evidence="1">IMI 304802</strain>
    </source>
</reference>
<proteinExistence type="predicted"/>
<dbReference type="AlphaFoldDB" id="A0AAJ0DPK9"/>
<sequence length="83" mass="9387">MCGFLSRLFGRHSTRIGTNYRHQGSLASTVGIGWRARRAPPARGSGKTTLQNHDCREDYRSRSRAMHHHCIRPAGYKYGTSVQ</sequence>
<gene>
    <name evidence="1" type="ORF">CCUS01_13010</name>
</gene>
<protein>
    <submittedName>
        <fullName evidence="1">Uncharacterized protein</fullName>
    </submittedName>
</protein>
<keyword evidence="2" id="KW-1185">Reference proteome</keyword>
<dbReference type="EMBL" id="MPDP01000007">
    <property type="protein sequence ID" value="KAK1497617.1"/>
    <property type="molecule type" value="Genomic_DNA"/>
</dbReference>
<comment type="caution">
    <text evidence="1">The sequence shown here is derived from an EMBL/GenBank/DDBJ whole genome shotgun (WGS) entry which is preliminary data.</text>
</comment>
<evidence type="ECO:0000313" key="1">
    <source>
        <dbReference type="EMBL" id="KAK1497617.1"/>
    </source>
</evidence>
<name>A0AAJ0DPK9_9PEZI</name>
<dbReference type="Proteomes" id="UP001239213">
    <property type="component" value="Unassembled WGS sequence"/>
</dbReference>
<evidence type="ECO:0000313" key="2">
    <source>
        <dbReference type="Proteomes" id="UP001239213"/>
    </source>
</evidence>
<organism evidence="1 2">
    <name type="scientific">Colletotrichum cuscutae</name>
    <dbReference type="NCBI Taxonomy" id="1209917"/>
    <lineage>
        <taxon>Eukaryota</taxon>
        <taxon>Fungi</taxon>
        <taxon>Dikarya</taxon>
        <taxon>Ascomycota</taxon>
        <taxon>Pezizomycotina</taxon>
        <taxon>Sordariomycetes</taxon>
        <taxon>Hypocreomycetidae</taxon>
        <taxon>Glomerellales</taxon>
        <taxon>Glomerellaceae</taxon>
        <taxon>Colletotrichum</taxon>
        <taxon>Colletotrichum acutatum species complex</taxon>
    </lineage>
</organism>
<accession>A0AAJ0DPK9</accession>